<proteinExistence type="predicted"/>
<dbReference type="AlphaFoldDB" id="A0A5A7VAZ1"/>
<dbReference type="OrthoDB" id="8048545at2759"/>
<gene>
    <name evidence="2" type="ORF">E5676_scaffold76G00160</name>
    <name evidence="1" type="ORF">E6C27_scaffold17G001690</name>
</gene>
<dbReference type="Proteomes" id="UP000321393">
    <property type="component" value="Unassembled WGS sequence"/>
</dbReference>
<evidence type="ECO:0000313" key="1">
    <source>
        <dbReference type="EMBL" id="KAA0065472.1"/>
    </source>
</evidence>
<dbReference type="Proteomes" id="UP000321947">
    <property type="component" value="Unassembled WGS sequence"/>
</dbReference>
<evidence type="ECO:0000313" key="3">
    <source>
        <dbReference type="Proteomes" id="UP000321393"/>
    </source>
</evidence>
<evidence type="ECO:0000313" key="4">
    <source>
        <dbReference type="Proteomes" id="UP000321947"/>
    </source>
</evidence>
<protein>
    <submittedName>
        <fullName evidence="1 2">Mitochondrial protein</fullName>
    </submittedName>
</protein>
<reference evidence="3 4" key="1">
    <citation type="submission" date="2019-08" db="EMBL/GenBank/DDBJ databases">
        <title>Draft genome sequences of two oriental melons (Cucumis melo L. var makuwa).</title>
        <authorList>
            <person name="Kwon S.-Y."/>
        </authorList>
    </citation>
    <scope>NUCLEOTIDE SEQUENCE [LARGE SCALE GENOMIC DNA]</scope>
    <source>
        <strain evidence="4">cv. Chang Bougi</strain>
        <strain evidence="3">cv. SW 3</strain>
        <tissue evidence="1">Leaf</tissue>
    </source>
</reference>
<organism evidence="1 3">
    <name type="scientific">Cucumis melo var. makuwa</name>
    <name type="common">Oriental melon</name>
    <dbReference type="NCBI Taxonomy" id="1194695"/>
    <lineage>
        <taxon>Eukaryota</taxon>
        <taxon>Viridiplantae</taxon>
        <taxon>Streptophyta</taxon>
        <taxon>Embryophyta</taxon>
        <taxon>Tracheophyta</taxon>
        <taxon>Spermatophyta</taxon>
        <taxon>Magnoliopsida</taxon>
        <taxon>eudicotyledons</taxon>
        <taxon>Gunneridae</taxon>
        <taxon>Pentapetalae</taxon>
        <taxon>rosids</taxon>
        <taxon>fabids</taxon>
        <taxon>Cucurbitales</taxon>
        <taxon>Cucurbitaceae</taxon>
        <taxon>Benincaseae</taxon>
        <taxon>Cucumis</taxon>
    </lineage>
</organism>
<comment type="caution">
    <text evidence="1">The sequence shown here is derived from an EMBL/GenBank/DDBJ whole genome shotgun (WGS) entry which is preliminary data.</text>
</comment>
<dbReference type="EMBL" id="SSTD01012420">
    <property type="protein sequence ID" value="TYK08714.1"/>
    <property type="molecule type" value="Genomic_DNA"/>
</dbReference>
<sequence>MEFINVNMDDHIQTSKSHVDEEDGLFWVNKSQATRPTIFENSSLTKETSSIRISKDNVLVLAAATPVGHLENSSSECSIFDYQQTLEHSSQNDHQDLINSTKSSMQKLMPSTHVAKNHPLNAIIGDVRSGITTRKKKQRCYVKMVANVCYTSTMELATITDALTDDH</sequence>
<dbReference type="EMBL" id="SSTE01001516">
    <property type="protein sequence ID" value="KAA0065472.1"/>
    <property type="molecule type" value="Genomic_DNA"/>
</dbReference>
<name>A0A5A7VAZ1_CUCMM</name>
<accession>A0A5A7VAZ1</accession>
<evidence type="ECO:0000313" key="2">
    <source>
        <dbReference type="EMBL" id="TYK08714.1"/>
    </source>
</evidence>